<dbReference type="AlphaFoldDB" id="A0A0M3AL91"/>
<dbReference type="Proteomes" id="UP000033874">
    <property type="component" value="Unassembled WGS sequence"/>
</dbReference>
<sequence>MALNCRRVRDILAPDKAQLRGQEFMQSARFASSAHQSRHRALLGLVMLSAVSVMEPAAGEQASGLIGVHTTVPIICRVKTEAPFSEPLRAGSNDLGHADAYCNAYRGYRLTLEHGNVPAGTRLLVDSRPVALAAGTTETLLEEGDRPLYHEKRHMELVLPEDGDPHLVLRLVMNPRS</sequence>
<name>A0A0M3AL91_9SPHN</name>
<evidence type="ECO:0000313" key="1">
    <source>
        <dbReference type="EMBL" id="KKW90620.1"/>
    </source>
</evidence>
<comment type="caution">
    <text evidence="1">The sequence shown here is derived from an EMBL/GenBank/DDBJ whole genome shotgun (WGS) entry which is preliminary data.</text>
</comment>
<protein>
    <submittedName>
        <fullName evidence="1">Uncharacterized protein</fullName>
    </submittedName>
</protein>
<dbReference type="EMBL" id="LBIC01000009">
    <property type="protein sequence ID" value="KKW90620.1"/>
    <property type="molecule type" value="Genomic_DNA"/>
</dbReference>
<keyword evidence="2" id="KW-1185">Reference proteome</keyword>
<reference evidence="1 2" key="1">
    <citation type="submission" date="2015-04" db="EMBL/GenBank/DDBJ databases">
        <title>Genome sequence of aromatic hydrocarbons-degrading Sphingobium chungbukense DJ77.</title>
        <authorList>
            <person name="Kim Y.-C."/>
            <person name="Chae J.-C."/>
        </authorList>
    </citation>
    <scope>NUCLEOTIDE SEQUENCE [LARGE SCALE GENOMIC DNA]</scope>
    <source>
        <strain evidence="1 2">DJ77</strain>
    </source>
</reference>
<proteinExistence type="predicted"/>
<gene>
    <name evidence="1" type="ORF">YP76_18775</name>
</gene>
<accession>A0A0M3AL91</accession>
<evidence type="ECO:0000313" key="2">
    <source>
        <dbReference type="Proteomes" id="UP000033874"/>
    </source>
</evidence>
<dbReference type="PATRIC" id="fig|56193.3.peg.3946"/>
<organism evidence="1 2">
    <name type="scientific">Sphingobium chungbukense</name>
    <dbReference type="NCBI Taxonomy" id="56193"/>
    <lineage>
        <taxon>Bacteria</taxon>
        <taxon>Pseudomonadati</taxon>
        <taxon>Pseudomonadota</taxon>
        <taxon>Alphaproteobacteria</taxon>
        <taxon>Sphingomonadales</taxon>
        <taxon>Sphingomonadaceae</taxon>
        <taxon>Sphingobium</taxon>
    </lineage>
</organism>